<dbReference type="InterPro" id="IPR027417">
    <property type="entry name" value="P-loop_NTPase"/>
</dbReference>
<keyword evidence="3" id="KW-0067">ATP-binding</keyword>
<keyword evidence="6" id="KW-1185">Reference proteome</keyword>
<dbReference type="InterPro" id="IPR003593">
    <property type="entry name" value="AAA+_ATPase"/>
</dbReference>
<organism evidence="5 6">
    <name type="scientific">Clostridium oceanicum</name>
    <dbReference type="NCBI Taxonomy" id="1543"/>
    <lineage>
        <taxon>Bacteria</taxon>
        <taxon>Bacillati</taxon>
        <taxon>Bacillota</taxon>
        <taxon>Clostridia</taxon>
        <taxon>Eubacteriales</taxon>
        <taxon>Clostridiaceae</taxon>
        <taxon>Clostridium</taxon>
    </lineage>
</organism>
<dbReference type="RefSeq" id="WP_343760667.1">
    <property type="nucleotide sequence ID" value="NZ_BAAACG010000008.1"/>
</dbReference>
<evidence type="ECO:0000259" key="4">
    <source>
        <dbReference type="PROSITE" id="PS50893"/>
    </source>
</evidence>
<dbReference type="InterPro" id="IPR017871">
    <property type="entry name" value="ABC_transporter-like_CS"/>
</dbReference>
<dbReference type="SUPFAM" id="SSF52540">
    <property type="entry name" value="P-loop containing nucleoside triphosphate hydrolases"/>
    <property type="match status" value="1"/>
</dbReference>
<gene>
    <name evidence="5" type="ORF">GCM10008906_16570</name>
</gene>
<evidence type="ECO:0000256" key="1">
    <source>
        <dbReference type="ARBA" id="ARBA00022448"/>
    </source>
</evidence>
<evidence type="ECO:0000256" key="2">
    <source>
        <dbReference type="ARBA" id="ARBA00022741"/>
    </source>
</evidence>
<evidence type="ECO:0000313" key="6">
    <source>
        <dbReference type="Proteomes" id="UP001501510"/>
    </source>
</evidence>
<dbReference type="PROSITE" id="PS00211">
    <property type="entry name" value="ABC_TRANSPORTER_1"/>
    <property type="match status" value="1"/>
</dbReference>
<keyword evidence="2" id="KW-0547">Nucleotide-binding</keyword>
<accession>A0ABN1JFW7</accession>
<dbReference type="SMART" id="SM00382">
    <property type="entry name" value="AAA"/>
    <property type="match status" value="1"/>
</dbReference>
<comment type="caution">
    <text evidence="5">The sequence shown here is derived from an EMBL/GenBank/DDBJ whole genome shotgun (WGS) entry which is preliminary data.</text>
</comment>
<name>A0ABN1JFW7_9CLOT</name>
<dbReference type="EMBL" id="BAAACG010000008">
    <property type="protein sequence ID" value="GAA0738747.1"/>
    <property type="molecule type" value="Genomic_DNA"/>
</dbReference>
<proteinExistence type="predicted"/>
<dbReference type="InterPro" id="IPR050093">
    <property type="entry name" value="ABC_SmlMolc_Importer"/>
</dbReference>
<dbReference type="PROSITE" id="PS50893">
    <property type="entry name" value="ABC_TRANSPORTER_2"/>
    <property type="match status" value="1"/>
</dbReference>
<sequence length="467" mass="54570">MDFDIYEGELLAVLGPSGCGKSTLLELIAGLEKPTSGKITINDEIVYSSKRWIFVPANKRKVGLVFQNYALWPHYNVFENIAYPLKIKKCKKDYIKKQVLDVIKIVKLEGMEYRYPHTLSGGQQQRVALARALIMKPKLLLLDEPLAHLDAKLSEMMQKEIKYINKKTGITMVYVTHNQREAMEIADRIAVMKDGNIVQCGTSKEIYRNPKNEFVASFIGNTNIIECKVINKDKEKFLELKNRVYSDEKDREFNHIDKSKLPEFKDIDYGDNEDKEFDDIDKSKSLEFENMDYVDNEDGEVYDIDKSKSLEFKDRVYIKIKKSEVSDEEKRVDYKNKSKFLECKNKGYVNNKKKRLNCMNKTYIKAKDRKINHRDEIINNRKIKINDEDKKVTVSVRPEDIILNHKDGIGYGKIIKSTYKGSFIEYLFKVNEKLILEVQSSLREEFKVGEKLHFNIKYYSIILGQDF</sequence>
<dbReference type="Proteomes" id="UP001501510">
    <property type="component" value="Unassembled WGS sequence"/>
</dbReference>
<dbReference type="SUPFAM" id="SSF50331">
    <property type="entry name" value="MOP-like"/>
    <property type="match status" value="1"/>
</dbReference>
<dbReference type="Gene3D" id="2.40.50.100">
    <property type="match status" value="1"/>
</dbReference>
<dbReference type="Pfam" id="PF00005">
    <property type="entry name" value="ABC_tran"/>
    <property type="match status" value="1"/>
</dbReference>
<dbReference type="PANTHER" id="PTHR42781:SF4">
    <property type="entry name" value="SPERMIDINE_PUTRESCINE IMPORT ATP-BINDING PROTEIN POTA"/>
    <property type="match status" value="1"/>
</dbReference>
<evidence type="ECO:0000313" key="5">
    <source>
        <dbReference type="EMBL" id="GAA0738747.1"/>
    </source>
</evidence>
<dbReference type="InterPro" id="IPR003439">
    <property type="entry name" value="ABC_transporter-like_ATP-bd"/>
</dbReference>
<dbReference type="Gene3D" id="3.40.50.300">
    <property type="entry name" value="P-loop containing nucleotide triphosphate hydrolases"/>
    <property type="match status" value="1"/>
</dbReference>
<keyword evidence="1" id="KW-0813">Transport</keyword>
<evidence type="ECO:0000256" key="3">
    <source>
        <dbReference type="ARBA" id="ARBA00022840"/>
    </source>
</evidence>
<reference evidence="5 6" key="1">
    <citation type="journal article" date="2019" name="Int. J. Syst. Evol. Microbiol.">
        <title>The Global Catalogue of Microorganisms (GCM) 10K type strain sequencing project: providing services to taxonomists for standard genome sequencing and annotation.</title>
        <authorList>
            <consortium name="The Broad Institute Genomics Platform"/>
            <consortium name="The Broad Institute Genome Sequencing Center for Infectious Disease"/>
            <person name="Wu L."/>
            <person name="Ma J."/>
        </authorList>
    </citation>
    <scope>NUCLEOTIDE SEQUENCE [LARGE SCALE GENOMIC DNA]</scope>
    <source>
        <strain evidence="5 6">JCM 1407</strain>
    </source>
</reference>
<protein>
    <recommendedName>
        <fullName evidence="4">ABC transporter domain-containing protein</fullName>
    </recommendedName>
</protein>
<dbReference type="PANTHER" id="PTHR42781">
    <property type="entry name" value="SPERMIDINE/PUTRESCINE IMPORT ATP-BINDING PROTEIN POTA"/>
    <property type="match status" value="1"/>
</dbReference>
<dbReference type="InterPro" id="IPR008995">
    <property type="entry name" value="Mo/tungstate-bd_C_term_dom"/>
</dbReference>
<feature type="domain" description="ABC transporter" evidence="4">
    <location>
        <begin position="1"/>
        <end position="219"/>
    </location>
</feature>